<evidence type="ECO:0000256" key="3">
    <source>
        <dbReference type="ARBA" id="ARBA00022516"/>
    </source>
</evidence>
<dbReference type="SMART" id="SM00155">
    <property type="entry name" value="PLDc"/>
    <property type="match status" value="2"/>
</dbReference>
<keyword evidence="8 10" id="KW-1208">Phospholipid metabolism</keyword>
<dbReference type="GO" id="GO:0005524">
    <property type="term" value="F:ATP binding"/>
    <property type="evidence" value="ECO:0007669"/>
    <property type="project" value="UniProtKB-KW"/>
</dbReference>
<keyword evidence="4 10" id="KW-0808">Transferase</keyword>
<feature type="domain" description="PLD phosphodiesterase" evidence="11">
    <location>
        <begin position="153"/>
        <end position="179"/>
    </location>
</feature>
<dbReference type="InterPro" id="IPR001736">
    <property type="entry name" value="PLipase_D/transphosphatidylase"/>
</dbReference>
<gene>
    <name evidence="12" type="ORF">NEMBOFW57_005480</name>
</gene>
<dbReference type="CDD" id="cd09137">
    <property type="entry name" value="PLDc_PGS1_euk_2"/>
    <property type="match status" value="1"/>
</dbReference>
<dbReference type="AlphaFoldDB" id="A0AAD4F0E6"/>
<reference evidence="12" key="1">
    <citation type="submission" date="2023-02" db="EMBL/GenBank/DDBJ databases">
        <authorList>
            <person name="Palmer J.M."/>
        </authorList>
    </citation>
    <scope>NUCLEOTIDE SEQUENCE</scope>
    <source>
        <strain evidence="12">FW57</strain>
    </source>
</reference>
<evidence type="ECO:0000256" key="8">
    <source>
        <dbReference type="ARBA" id="ARBA00023264"/>
    </source>
</evidence>
<comment type="pathway">
    <text evidence="1 10">Phospholipid metabolism; phosphatidylglycerol biosynthesis; phosphatidylglycerol from CDP-diacylglycerol: step 1/2.</text>
</comment>
<dbReference type="GO" id="GO:0008444">
    <property type="term" value="F:CDP-diacylglycerol-glycerol-3-phosphate 3-phosphatidyltransferase activity"/>
    <property type="evidence" value="ECO:0007669"/>
    <property type="project" value="UniProtKB-EC"/>
</dbReference>
<dbReference type="Proteomes" id="UP001197093">
    <property type="component" value="Unassembled WGS sequence"/>
</dbReference>
<sequence length="498" mass="55081">MHAAGPTPGSAPVSSAGMLAPFVGELDRIAPSFKINGSQILVLDSPAEFYETLKDKIRKAERRIFLSTLYIGKSEKELIATLQEALRAKPELKLSILTDALRGTREAPDPSCASLLASLISEFGPERVEIRLYHTPNLTGLRKKYMPKRINEGWGLQHMKLYGVDDEIILSGANLSNDYFTNRQDRYHLFSSKDVTEYFANIQDAVSSLSFLVKPSKSAAGFEMVWPEDNAAPSPLEDPKQFVKESTALLSGLISPKTAPLTAHDTTPLEKRDTSVYLLSQFSQLLSPDTSTELPAVTHVLKTLSLPQYANSSWTFTAGYFNPAPSLTQLLLSTQSHNNTVITASPFANGFYKSPGVSGLLPDAYTLLARRFVRAVHQHQLETSTVLREWRKGTVNEPGGWTYHAKGLWVTLPGDHNPSISLIGSSNYTKRSYSLDLEANALIVTENEELKERLGREQRSLQEHTTIVTRDDFAKADRRVGFKVRAAMMIVQLLGGAL</sequence>
<evidence type="ECO:0000256" key="1">
    <source>
        <dbReference type="ARBA" id="ARBA00005042"/>
    </source>
</evidence>
<dbReference type="Gene3D" id="3.30.870.10">
    <property type="entry name" value="Endonuclease Chain A"/>
    <property type="match status" value="2"/>
</dbReference>
<name>A0AAD4F0E6_9PEZI</name>
<proteinExistence type="inferred from homology"/>
<keyword evidence="10" id="KW-0496">Mitochondrion</keyword>
<organism evidence="12 13">
    <name type="scientific">Staphylotrichum longicolle</name>
    <dbReference type="NCBI Taxonomy" id="669026"/>
    <lineage>
        <taxon>Eukaryota</taxon>
        <taxon>Fungi</taxon>
        <taxon>Dikarya</taxon>
        <taxon>Ascomycota</taxon>
        <taxon>Pezizomycotina</taxon>
        <taxon>Sordariomycetes</taxon>
        <taxon>Sordariomycetidae</taxon>
        <taxon>Sordariales</taxon>
        <taxon>Chaetomiaceae</taxon>
        <taxon>Staphylotrichum</taxon>
    </lineage>
</organism>
<keyword evidence="6 10" id="KW-0443">Lipid metabolism</keyword>
<dbReference type="GO" id="GO:0005739">
    <property type="term" value="C:mitochondrion"/>
    <property type="evidence" value="ECO:0007669"/>
    <property type="project" value="UniProtKB-SubCell"/>
</dbReference>
<dbReference type="SUPFAM" id="SSF56024">
    <property type="entry name" value="Phospholipase D/nuclease"/>
    <property type="match status" value="2"/>
</dbReference>
<evidence type="ECO:0000313" key="13">
    <source>
        <dbReference type="Proteomes" id="UP001197093"/>
    </source>
</evidence>
<protein>
    <recommendedName>
        <fullName evidence="10">CDP-diacylglycerol--glycerol-3-phosphate 3-phosphatidyltransferase</fullName>
        <ecNumber evidence="10">2.7.8.5</ecNumber>
    </recommendedName>
</protein>
<dbReference type="GO" id="GO:0032049">
    <property type="term" value="P:cardiolipin biosynthetic process"/>
    <property type="evidence" value="ECO:0007669"/>
    <property type="project" value="InterPro"/>
</dbReference>
<dbReference type="PROSITE" id="PS50035">
    <property type="entry name" value="PLD"/>
    <property type="match status" value="1"/>
</dbReference>
<comment type="function">
    <text evidence="10">Functions in the biosynthesis of the anionic phospholipids phosphatidylglycerol and cardiolipin.</text>
</comment>
<dbReference type="EC" id="2.7.8.5" evidence="10"/>
<comment type="subcellular location">
    <subcellularLocation>
        <location evidence="10">Mitochondrion</location>
    </subcellularLocation>
</comment>
<evidence type="ECO:0000256" key="10">
    <source>
        <dbReference type="RuleBase" id="RU365024"/>
    </source>
</evidence>
<evidence type="ECO:0000313" key="12">
    <source>
        <dbReference type="EMBL" id="KAG7289117.1"/>
    </source>
</evidence>
<comment type="caution">
    <text evidence="12">The sequence shown here is derived from an EMBL/GenBank/DDBJ whole genome shotgun (WGS) entry which is preliminary data.</text>
</comment>
<dbReference type="PANTHER" id="PTHR12586">
    <property type="entry name" value="CDP-DIACYLGLYCEROL--SERINE O-PHOSPHATIDYLTRANSFERASE"/>
    <property type="match status" value="1"/>
</dbReference>
<evidence type="ECO:0000259" key="11">
    <source>
        <dbReference type="PROSITE" id="PS50035"/>
    </source>
</evidence>
<accession>A0AAD4F0E6</accession>
<keyword evidence="10" id="KW-0547">Nucleotide-binding</keyword>
<dbReference type="PIRSF" id="PIRSF000850">
    <property type="entry name" value="Phospholipase_D_PSS"/>
    <property type="match status" value="1"/>
</dbReference>
<keyword evidence="5" id="KW-0677">Repeat</keyword>
<dbReference type="EMBL" id="JAHCVI010000002">
    <property type="protein sequence ID" value="KAG7289117.1"/>
    <property type="molecule type" value="Genomic_DNA"/>
</dbReference>
<keyword evidence="3 10" id="KW-0444">Lipid biosynthesis</keyword>
<evidence type="ECO:0000256" key="9">
    <source>
        <dbReference type="ARBA" id="ARBA00048586"/>
    </source>
</evidence>
<keyword evidence="13" id="KW-1185">Reference proteome</keyword>
<dbReference type="InterPro" id="IPR016270">
    <property type="entry name" value="PGS1"/>
</dbReference>
<comment type="catalytic activity">
    <reaction evidence="9 10">
        <text>a CDP-1,2-diacyl-sn-glycerol + sn-glycerol 3-phosphate = a 1,2-diacyl-sn-glycero-3-phospho-(1'-sn-glycero-3'-phosphate) + CMP + H(+)</text>
        <dbReference type="Rhea" id="RHEA:12593"/>
        <dbReference type="ChEBI" id="CHEBI:15378"/>
        <dbReference type="ChEBI" id="CHEBI:57597"/>
        <dbReference type="ChEBI" id="CHEBI:58332"/>
        <dbReference type="ChEBI" id="CHEBI:60110"/>
        <dbReference type="ChEBI" id="CHEBI:60377"/>
        <dbReference type="EC" id="2.7.8.5"/>
    </reaction>
</comment>
<keyword evidence="10" id="KW-0067">ATP-binding</keyword>
<evidence type="ECO:0000256" key="2">
    <source>
        <dbReference type="ARBA" id="ARBA00010682"/>
    </source>
</evidence>
<dbReference type="PANTHER" id="PTHR12586:SF1">
    <property type="entry name" value="CDP-DIACYLGLYCEROL--GLYCEROL-3-PHOSPHATE 3-PHOSPHATIDYLTRANSFERASE, MITOCHONDRIAL"/>
    <property type="match status" value="1"/>
</dbReference>
<dbReference type="CDD" id="cd09135">
    <property type="entry name" value="PLDc_PGS1_euk_1"/>
    <property type="match status" value="1"/>
</dbReference>
<comment type="similarity">
    <text evidence="2 10">Belongs to the CDP-alcohol phosphatidyltransferase class-II family.</text>
</comment>
<evidence type="ECO:0000256" key="7">
    <source>
        <dbReference type="ARBA" id="ARBA00023209"/>
    </source>
</evidence>
<evidence type="ECO:0000256" key="6">
    <source>
        <dbReference type="ARBA" id="ARBA00023098"/>
    </source>
</evidence>
<evidence type="ECO:0000256" key="5">
    <source>
        <dbReference type="ARBA" id="ARBA00022737"/>
    </source>
</evidence>
<keyword evidence="7 10" id="KW-0594">Phospholipid biosynthesis</keyword>
<evidence type="ECO:0000256" key="4">
    <source>
        <dbReference type="ARBA" id="ARBA00022679"/>
    </source>
</evidence>